<sequence>MANMGNPDGVRQLGDLWSQASGGLHDQAARIRASRLRPEHFGPRYAEQAGGVREGFEQLAGTWSSWGGHCEGYGGNLHAAVDSYTGTDEGNAADLDLNL</sequence>
<keyword evidence="2" id="KW-1185">Reference proteome</keyword>
<gene>
    <name evidence="1" type="ordered locus">Srot_1732</name>
</gene>
<reference evidence="1 2" key="1">
    <citation type="journal article" date="2010" name="Stand. Genomic Sci.">
        <title>Complete genome sequence of Segniliparus rotundus type strain (CDC 1076).</title>
        <authorList>
            <person name="Sikorski J."/>
            <person name="Lapidus A."/>
            <person name="Copeland A."/>
            <person name="Misra M."/>
            <person name="Glavina Del Rio T."/>
            <person name="Nolan M."/>
            <person name="Lucas S."/>
            <person name="Chen F."/>
            <person name="Tice H."/>
            <person name="Cheng J.F."/>
            <person name="Jando M."/>
            <person name="Schneider S."/>
            <person name="Bruce D."/>
            <person name="Goodwin L."/>
            <person name="Pitluck S."/>
            <person name="Liolios K."/>
            <person name="Mikhailova N."/>
            <person name="Pati A."/>
            <person name="Ivanova N."/>
            <person name="Mavromatis K."/>
            <person name="Chen A."/>
            <person name="Palaniappan K."/>
            <person name="Chertkov O."/>
            <person name="Land M."/>
            <person name="Hauser L."/>
            <person name="Chang Y.J."/>
            <person name="Jeffries C.D."/>
            <person name="Brettin T."/>
            <person name="Detter J.C."/>
            <person name="Han C."/>
            <person name="Rohde M."/>
            <person name="Goker M."/>
            <person name="Bristow J."/>
            <person name="Eisen J.A."/>
            <person name="Markowitz V."/>
            <person name="Hugenholtz P."/>
            <person name="Kyrpides N.C."/>
            <person name="Klenk H.P."/>
        </authorList>
    </citation>
    <scope>NUCLEOTIDE SEQUENCE [LARGE SCALE GENOMIC DNA]</scope>
    <source>
        <strain evidence="2">ATCC BAA-972 / CDC 1076 / CIP 108378 / DSM 44985 / JCM 13578</strain>
    </source>
</reference>
<name>D6Z8B2_SEGRD</name>
<dbReference type="AlphaFoldDB" id="D6Z8B2"/>
<organism evidence="1 2">
    <name type="scientific">Segniliparus rotundus (strain ATCC BAA-972 / CDC 1076 / CIP 108378 / DSM 44985 / JCM 13578)</name>
    <dbReference type="NCBI Taxonomy" id="640132"/>
    <lineage>
        <taxon>Bacteria</taxon>
        <taxon>Bacillati</taxon>
        <taxon>Actinomycetota</taxon>
        <taxon>Actinomycetes</taxon>
        <taxon>Mycobacteriales</taxon>
        <taxon>Segniliparaceae</taxon>
        <taxon>Segniliparus</taxon>
    </lineage>
</organism>
<accession>D6Z8B2</accession>
<protein>
    <submittedName>
        <fullName evidence="1">Uncharacterized protein</fullName>
    </submittedName>
</protein>
<evidence type="ECO:0000313" key="2">
    <source>
        <dbReference type="Proteomes" id="UP000002247"/>
    </source>
</evidence>
<proteinExistence type="predicted"/>
<dbReference type="STRING" id="640132.Srot_1732"/>
<dbReference type="KEGG" id="srt:Srot_1732"/>
<dbReference type="HOGENOM" id="CLU_2318502_0_0_11"/>
<dbReference type="EMBL" id="CP001958">
    <property type="protein sequence ID" value="ADG98192.1"/>
    <property type="molecule type" value="Genomic_DNA"/>
</dbReference>
<dbReference type="Proteomes" id="UP000002247">
    <property type="component" value="Chromosome"/>
</dbReference>
<evidence type="ECO:0000313" key="1">
    <source>
        <dbReference type="EMBL" id="ADG98192.1"/>
    </source>
</evidence>